<dbReference type="Proteomes" id="UP000321723">
    <property type="component" value="Unassembled WGS sequence"/>
</dbReference>
<dbReference type="SMART" id="SM00345">
    <property type="entry name" value="HTH_GNTR"/>
    <property type="match status" value="1"/>
</dbReference>
<evidence type="ECO:0000256" key="2">
    <source>
        <dbReference type="ARBA" id="ARBA00023125"/>
    </source>
</evidence>
<dbReference type="InterPro" id="IPR036390">
    <property type="entry name" value="WH_DNA-bd_sf"/>
</dbReference>
<keyword evidence="1" id="KW-0805">Transcription regulation</keyword>
<evidence type="ECO:0000256" key="1">
    <source>
        <dbReference type="ARBA" id="ARBA00023015"/>
    </source>
</evidence>
<evidence type="ECO:0000313" key="5">
    <source>
        <dbReference type="EMBL" id="GEL44897.1"/>
    </source>
</evidence>
<dbReference type="Pfam" id="PF00392">
    <property type="entry name" value="GntR"/>
    <property type="match status" value="1"/>
</dbReference>
<dbReference type="AlphaFoldDB" id="A0A511F9E5"/>
<evidence type="ECO:0000256" key="3">
    <source>
        <dbReference type="ARBA" id="ARBA00023163"/>
    </source>
</evidence>
<dbReference type="CDD" id="cd07377">
    <property type="entry name" value="WHTH_GntR"/>
    <property type="match status" value="1"/>
</dbReference>
<dbReference type="PANTHER" id="PTHR38445:SF7">
    <property type="entry name" value="GNTR-FAMILY TRANSCRIPTIONAL REGULATOR"/>
    <property type="match status" value="1"/>
</dbReference>
<dbReference type="EMBL" id="BJVQ01000001">
    <property type="protein sequence ID" value="GEL44897.1"/>
    <property type="molecule type" value="Genomic_DNA"/>
</dbReference>
<dbReference type="PROSITE" id="PS50949">
    <property type="entry name" value="HTH_GNTR"/>
    <property type="match status" value="1"/>
</dbReference>
<dbReference type="PANTHER" id="PTHR38445">
    <property type="entry name" value="HTH-TYPE TRANSCRIPTIONAL REPRESSOR YTRA"/>
    <property type="match status" value="1"/>
</dbReference>
<dbReference type="GO" id="GO:0003677">
    <property type="term" value="F:DNA binding"/>
    <property type="evidence" value="ECO:0007669"/>
    <property type="project" value="UniProtKB-KW"/>
</dbReference>
<gene>
    <name evidence="5" type="ORF">CHO01_00130</name>
</gene>
<dbReference type="GO" id="GO:0003700">
    <property type="term" value="F:DNA-binding transcription factor activity"/>
    <property type="evidence" value="ECO:0007669"/>
    <property type="project" value="InterPro"/>
</dbReference>
<dbReference type="InterPro" id="IPR036388">
    <property type="entry name" value="WH-like_DNA-bd_sf"/>
</dbReference>
<sequence>MNSRGGGLVRIAVSNSADAPLYEQVAEQIKVAVLAGELADGDALPSVRALARDLRISVITTTRAYAELEAEGFITTVPGKGAYVLPVDTALVREQLLRRVEDALGAAADAARLAGVDRDGLVEMLDVVLAEADGARR</sequence>
<dbReference type="SUPFAM" id="SSF46785">
    <property type="entry name" value="Winged helix' DNA-binding domain"/>
    <property type="match status" value="1"/>
</dbReference>
<dbReference type="InterPro" id="IPR000524">
    <property type="entry name" value="Tscrpt_reg_HTH_GntR"/>
</dbReference>
<protein>
    <submittedName>
        <fullName evidence="5">GntR family transcriptional regulator</fullName>
    </submittedName>
</protein>
<name>A0A511F9E5_9CELL</name>
<reference evidence="5 6" key="1">
    <citation type="submission" date="2019-07" db="EMBL/GenBank/DDBJ databases">
        <title>Whole genome shotgun sequence of Cellulomonas hominis NBRC 16055.</title>
        <authorList>
            <person name="Hosoyama A."/>
            <person name="Uohara A."/>
            <person name="Ohji S."/>
            <person name="Ichikawa N."/>
        </authorList>
    </citation>
    <scope>NUCLEOTIDE SEQUENCE [LARGE SCALE GENOMIC DNA]</scope>
    <source>
        <strain evidence="5 6">NBRC 16055</strain>
    </source>
</reference>
<keyword evidence="6" id="KW-1185">Reference proteome</keyword>
<proteinExistence type="predicted"/>
<comment type="caution">
    <text evidence="5">The sequence shown here is derived from an EMBL/GenBank/DDBJ whole genome shotgun (WGS) entry which is preliminary data.</text>
</comment>
<evidence type="ECO:0000313" key="6">
    <source>
        <dbReference type="Proteomes" id="UP000321723"/>
    </source>
</evidence>
<feature type="domain" description="HTH gntR-type" evidence="4">
    <location>
        <begin position="19"/>
        <end position="87"/>
    </location>
</feature>
<evidence type="ECO:0000259" key="4">
    <source>
        <dbReference type="PROSITE" id="PS50949"/>
    </source>
</evidence>
<organism evidence="5 6">
    <name type="scientific">Cellulomonas hominis</name>
    <dbReference type="NCBI Taxonomy" id="156981"/>
    <lineage>
        <taxon>Bacteria</taxon>
        <taxon>Bacillati</taxon>
        <taxon>Actinomycetota</taxon>
        <taxon>Actinomycetes</taxon>
        <taxon>Micrococcales</taxon>
        <taxon>Cellulomonadaceae</taxon>
        <taxon>Cellulomonas</taxon>
    </lineage>
</organism>
<dbReference type="Gene3D" id="1.10.10.10">
    <property type="entry name" value="Winged helix-like DNA-binding domain superfamily/Winged helix DNA-binding domain"/>
    <property type="match status" value="1"/>
</dbReference>
<keyword evidence="2" id="KW-0238">DNA-binding</keyword>
<keyword evidence="3" id="KW-0804">Transcription</keyword>
<accession>A0A511F9E5</accession>